<dbReference type="AlphaFoldDB" id="A0A4P8I8S3"/>
<dbReference type="KEGG" id="arf:AR1Y2_0444"/>
<evidence type="ECO:0000313" key="2">
    <source>
        <dbReference type="Proteomes" id="UP000298653"/>
    </source>
</evidence>
<organism evidence="1 2">
    <name type="scientific">Anaerostipes rhamnosivorans</name>
    <dbReference type="NCBI Taxonomy" id="1229621"/>
    <lineage>
        <taxon>Bacteria</taxon>
        <taxon>Bacillati</taxon>
        <taxon>Bacillota</taxon>
        <taxon>Clostridia</taxon>
        <taxon>Lachnospirales</taxon>
        <taxon>Lachnospiraceae</taxon>
        <taxon>Anaerostipes</taxon>
    </lineage>
</organism>
<proteinExistence type="predicted"/>
<accession>A0A4P8I8S3</accession>
<evidence type="ECO:0000313" key="1">
    <source>
        <dbReference type="EMBL" id="QCP33898.1"/>
    </source>
</evidence>
<name>A0A4P8I8S3_9FIRM</name>
<protein>
    <submittedName>
        <fullName evidence="1">Uncharacterized protein</fullName>
    </submittedName>
</protein>
<gene>
    <name evidence="1" type="ORF">AR1Y2_0444</name>
</gene>
<dbReference type="OrthoDB" id="2059201at2"/>
<dbReference type="RefSeq" id="WP_137327505.1">
    <property type="nucleotide sequence ID" value="NZ_CP040058.1"/>
</dbReference>
<dbReference type="Proteomes" id="UP000298653">
    <property type="component" value="Chromosome"/>
</dbReference>
<sequence>MKLAIETFVCCFIIAVGMFLNVVYCVNTKAVSNAKQYQSAAVHKMDAADFSEAVVDQCKKEALEDGYISLNVLREAIDTNRSRCRVTLKYKLHVPLLGIEKICQISSYANSAIEEET</sequence>
<keyword evidence="2" id="KW-1185">Reference proteome</keyword>
<reference evidence="1 2" key="1">
    <citation type="submission" date="2019-05" db="EMBL/GenBank/DDBJ databases">
        <title>Complete genome sequencing of Anaerostipes rhamnosivorans.</title>
        <authorList>
            <person name="Bui T.P.N."/>
            <person name="de Vos W.M."/>
        </authorList>
    </citation>
    <scope>NUCLEOTIDE SEQUENCE [LARGE SCALE GENOMIC DNA]</scope>
    <source>
        <strain evidence="1 2">1y2</strain>
    </source>
</reference>
<dbReference type="EMBL" id="CP040058">
    <property type="protein sequence ID" value="QCP33898.1"/>
    <property type="molecule type" value="Genomic_DNA"/>
</dbReference>